<protein>
    <submittedName>
        <fullName evidence="1">Uncharacterized protein</fullName>
    </submittedName>
</protein>
<evidence type="ECO:0000313" key="1">
    <source>
        <dbReference type="EMBL" id="KAK2025375.1"/>
    </source>
</evidence>
<dbReference type="EMBL" id="MU842938">
    <property type="protein sequence ID" value="KAK2025375.1"/>
    <property type="molecule type" value="Genomic_DNA"/>
</dbReference>
<organism evidence="1 2">
    <name type="scientific">Colletotrichum zoysiae</name>
    <dbReference type="NCBI Taxonomy" id="1216348"/>
    <lineage>
        <taxon>Eukaryota</taxon>
        <taxon>Fungi</taxon>
        <taxon>Dikarya</taxon>
        <taxon>Ascomycota</taxon>
        <taxon>Pezizomycotina</taxon>
        <taxon>Sordariomycetes</taxon>
        <taxon>Hypocreomycetidae</taxon>
        <taxon>Glomerellales</taxon>
        <taxon>Glomerellaceae</taxon>
        <taxon>Colletotrichum</taxon>
        <taxon>Colletotrichum graminicola species complex</taxon>
    </lineage>
</organism>
<reference evidence="1" key="1">
    <citation type="submission" date="2021-06" db="EMBL/GenBank/DDBJ databases">
        <title>Comparative genomics, transcriptomics and evolutionary studies reveal genomic signatures of adaptation to plant cell wall in hemibiotrophic fungi.</title>
        <authorList>
            <consortium name="DOE Joint Genome Institute"/>
            <person name="Baroncelli R."/>
            <person name="Diaz J.F."/>
            <person name="Benocci T."/>
            <person name="Peng M."/>
            <person name="Battaglia E."/>
            <person name="Haridas S."/>
            <person name="Andreopoulos W."/>
            <person name="Labutti K."/>
            <person name="Pangilinan J."/>
            <person name="Floch G.L."/>
            <person name="Makela M.R."/>
            <person name="Henrissat B."/>
            <person name="Grigoriev I.V."/>
            <person name="Crouch J.A."/>
            <person name="De Vries R.P."/>
            <person name="Sukno S.A."/>
            <person name="Thon M.R."/>
        </authorList>
    </citation>
    <scope>NUCLEOTIDE SEQUENCE</scope>
    <source>
        <strain evidence="1">MAFF235873</strain>
    </source>
</reference>
<gene>
    <name evidence="1" type="ORF">LX32DRAFT_61331</name>
</gene>
<accession>A0AAD9HAP9</accession>
<evidence type="ECO:0000313" key="2">
    <source>
        <dbReference type="Proteomes" id="UP001232148"/>
    </source>
</evidence>
<proteinExistence type="predicted"/>
<dbReference type="AlphaFoldDB" id="A0AAD9HAP9"/>
<comment type="caution">
    <text evidence="1">The sequence shown here is derived from an EMBL/GenBank/DDBJ whole genome shotgun (WGS) entry which is preliminary data.</text>
</comment>
<name>A0AAD9HAP9_9PEZI</name>
<sequence length="117" mass="13591">MIPAMLDSICQSSRYQETVSFKLFRIDDTLFQYDTVCPHCQSAIFRIPWLPLRNRKYGRLPSFDVSLVRSCPSLPFPNGKRRYSDASNHRRRIYPYWGSAPRPALRPPLSLTGVPFP</sequence>
<dbReference type="Proteomes" id="UP001232148">
    <property type="component" value="Unassembled WGS sequence"/>
</dbReference>
<keyword evidence="2" id="KW-1185">Reference proteome</keyword>